<comment type="caution">
    <text evidence="2">The sequence shown here is derived from an EMBL/GenBank/DDBJ whole genome shotgun (WGS) entry which is preliminary data.</text>
</comment>
<sequence length="159" mass="16184">MAETAVLAAVAASAVVGAGTAIYSGQQQAAAAKAQAQATAAQYEEERRAARLAAEQEEAAKRRDLGRVLSAADALRAGRGLDLGSQTGEAIRRASIDAAEGDIETIRANDNRTGRRLGLAADAALRRGGETANAAIIGSYGQAVGSLASGARQIYGMTR</sequence>
<feature type="coiled-coil region" evidence="1">
    <location>
        <begin position="26"/>
        <end position="63"/>
    </location>
</feature>
<organism evidence="2 3">
    <name type="scientific">Neoroseomonas eburnea</name>
    <dbReference type="NCBI Taxonomy" id="1346889"/>
    <lineage>
        <taxon>Bacteria</taxon>
        <taxon>Pseudomonadati</taxon>
        <taxon>Pseudomonadota</taxon>
        <taxon>Alphaproteobacteria</taxon>
        <taxon>Acetobacterales</taxon>
        <taxon>Acetobacteraceae</taxon>
        <taxon>Neoroseomonas</taxon>
    </lineage>
</organism>
<keyword evidence="1" id="KW-0175">Coiled coil</keyword>
<evidence type="ECO:0000256" key="1">
    <source>
        <dbReference type="SAM" id="Coils"/>
    </source>
</evidence>
<reference evidence="2" key="2">
    <citation type="journal article" date="2021" name="Syst. Appl. Microbiol.">
        <title>Roseomonas hellenica sp. nov., isolated from roots of wild-growing Alkanna tinctoria.</title>
        <authorList>
            <person name="Rat A."/>
            <person name="Naranjo H.D."/>
            <person name="Lebbe L."/>
            <person name="Cnockaert M."/>
            <person name="Krigas N."/>
            <person name="Grigoriadou K."/>
            <person name="Maloupa E."/>
            <person name="Willems A."/>
        </authorList>
    </citation>
    <scope>NUCLEOTIDE SEQUENCE</scope>
    <source>
        <strain evidence="2">LMG 31228</strain>
    </source>
</reference>
<dbReference type="AlphaFoldDB" id="A0A9X9XGA6"/>
<proteinExistence type="predicted"/>
<dbReference type="Proteomes" id="UP001138709">
    <property type="component" value="Unassembled WGS sequence"/>
</dbReference>
<dbReference type="EMBL" id="JAAEDL010000022">
    <property type="protein sequence ID" value="MBR0682742.1"/>
    <property type="molecule type" value="Genomic_DNA"/>
</dbReference>
<gene>
    <name evidence="2" type="ORF">GXW74_19780</name>
</gene>
<protein>
    <submittedName>
        <fullName evidence="2">Uncharacterized protein</fullName>
    </submittedName>
</protein>
<reference evidence="2" key="1">
    <citation type="submission" date="2020-01" db="EMBL/GenBank/DDBJ databases">
        <authorList>
            <person name="Rat A."/>
        </authorList>
    </citation>
    <scope>NUCLEOTIDE SEQUENCE</scope>
    <source>
        <strain evidence="2">LMG 31228</strain>
    </source>
</reference>
<keyword evidence="3" id="KW-1185">Reference proteome</keyword>
<name>A0A9X9XGA6_9PROT</name>
<evidence type="ECO:0000313" key="3">
    <source>
        <dbReference type="Proteomes" id="UP001138709"/>
    </source>
</evidence>
<accession>A0A9X9XGA6</accession>
<evidence type="ECO:0000313" key="2">
    <source>
        <dbReference type="EMBL" id="MBR0682742.1"/>
    </source>
</evidence>
<dbReference type="RefSeq" id="WP_211848278.1">
    <property type="nucleotide sequence ID" value="NZ_JAAEDL010000022.1"/>
</dbReference>